<evidence type="ECO:0000256" key="2">
    <source>
        <dbReference type="ARBA" id="ARBA00023315"/>
    </source>
</evidence>
<keyword evidence="2" id="KW-0012">Acyltransferase</keyword>
<dbReference type="OrthoDB" id="9798006at2"/>
<keyword evidence="6" id="KW-1185">Reference proteome</keyword>
<dbReference type="Proteomes" id="UP000321306">
    <property type="component" value="Unassembled WGS sequence"/>
</dbReference>
<dbReference type="PROSITE" id="PS51186">
    <property type="entry name" value="GNAT"/>
    <property type="match status" value="1"/>
</dbReference>
<proteinExistence type="predicted"/>
<feature type="domain" description="N-acetyltransferase" evidence="4">
    <location>
        <begin position="2"/>
        <end position="164"/>
    </location>
</feature>
<dbReference type="GO" id="GO:0016747">
    <property type="term" value="F:acyltransferase activity, transferring groups other than amino-acyl groups"/>
    <property type="evidence" value="ECO:0007669"/>
    <property type="project" value="InterPro"/>
</dbReference>
<comment type="caution">
    <text evidence="5">The sequence shown here is derived from an EMBL/GenBank/DDBJ whole genome shotgun (WGS) entry which is preliminary data.</text>
</comment>
<gene>
    <name evidence="5" type="ORF">DC3_48450</name>
</gene>
<evidence type="ECO:0000259" key="4">
    <source>
        <dbReference type="PROSITE" id="PS51186"/>
    </source>
</evidence>
<evidence type="ECO:0000313" key="5">
    <source>
        <dbReference type="EMBL" id="GEM49210.1"/>
    </source>
</evidence>
<dbReference type="Gene3D" id="3.40.630.30">
    <property type="match status" value="1"/>
</dbReference>
<evidence type="ECO:0000256" key="1">
    <source>
        <dbReference type="ARBA" id="ARBA00022679"/>
    </source>
</evidence>
<dbReference type="CDD" id="cd04301">
    <property type="entry name" value="NAT_SF"/>
    <property type="match status" value="1"/>
</dbReference>
<sequence>MVQIRNATPSDLKDIVDIYNSTVASRQVTADLEPVSVESRRNWFAAHTPEQYPLWVVQDNSRIAGWLSFSPFYGRPAYRHTAEVSIYLHPEYRRQGLGRVLLTEAIHHAPTLEFHTLLAFIFSHNTPSLNLFRSLGFEIHGELPNIAVLDDQERSLTLMGKRIQTPPAHNHTTEEPDSRSIVL</sequence>
<protein>
    <submittedName>
        <fullName evidence="5">Phosphinothricin acetyltransferase</fullName>
    </submittedName>
</protein>
<organism evidence="5 6">
    <name type="scientific">Deinococcus cellulosilyticus (strain DSM 18568 / NBRC 106333 / KACC 11606 / 5516J-15)</name>
    <dbReference type="NCBI Taxonomy" id="1223518"/>
    <lineage>
        <taxon>Bacteria</taxon>
        <taxon>Thermotogati</taxon>
        <taxon>Deinococcota</taxon>
        <taxon>Deinococci</taxon>
        <taxon>Deinococcales</taxon>
        <taxon>Deinococcaceae</taxon>
        <taxon>Deinococcus</taxon>
    </lineage>
</organism>
<dbReference type="AlphaFoldDB" id="A0A511N8Q8"/>
<dbReference type="InterPro" id="IPR000182">
    <property type="entry name" value="GNAT_dom"/>
</dbReference>
<dbReference type="SUPFAM" id="SSF55729">
    <property type="entry name" value="Acyl-CoA N-acyltransferases (Nat)"/>
    <property type="match status" value="1"/>
</dbReference>
<name>A0A511N8Q8_DEIC1</name>
<evidence type="ECO:0000256" key="3">
    <source>
        <dbReference type="SAM" id="MobiDB-lite"/>
    </source>
</evidence>
<dbReference type="PANTHER" id="PTHR43072:SF23">
    <property type="entry name" value="UPF0039 PROTEIN C11D3.02C"/>
    <property type="match status" value="1"/>
</dbReference>
<evidence type="ECO:0000313" key="6">
    <source>
        <dbReference type="Proteomes" id="UP000321306"/>
    </source>
</evidence>
<dbReference type="InterPro" id="IPR016181">
    <property type="entry name" value="Acyl_CoA_acyltransferase"/>
</dbReference>
<feature type="compositionally biased region" description="Basic and acidic residues" evidence="3">
    <location>
        <begin position="171"/>
        <end position="183"/>
    </location>
</feature>
<dbReference type="RefSeq" id="WP_146889331.1">
    <property type="nucleotide sequence ID" value="NZ_BJXB01000030.1"/>
</dbReference>
<dbReference type="Pfam" id="PF00583">
    <property type="entry name" value="Acetyltransf_1"/>
    <property type="match status" value="1"/>
</dbReference>
<feature type="region of interest" description="Disordered" evidence="3">
    <location>
        <begin position="164"/>
        <end position="183"/>
    </location>
</feature>
<accession>A0A511N8Q8</accession>
<dbReference type="EMBL" id="BJXB01000030">
    <property type="protein sequence ID" value="GEM49210.1"/>
    <property type="molecule type" value="Genomic_DNA"/>
</dbReference>
<dbReference type="PANTHER" id="PTHR43072">
    <property type="entry name" value="N-ACETYLTRANSFERASE"/>
    <property type="match status" value="1"/>
</dbReference>
<reference evidence="5 6" key="1">
    <citation type="submission" date="2019-07" db="EMBL/GenBank/DDBJ databases">
        <title>Whole genome shotgun sequence of Deinococcus cellulosilyticus NBRC 106333.</title>
        <authorList>
            <person name="Hosoyama A."/>
            <person name="Uohara A."/>
            <person name="Ohji S."/>
            <person name="Ichikawa N."/>
        </authorList>
    </citation>
    <scope>NUCLEOTIDE SEQUENCE [LARGE SCALE GENOMIC DNA]</scope>
    <source>
        <strain evidence="5 6">NBRC 106333</strain>
    </source>
</reference>
<keyword evidence="1 5" id="KW-0808">Transferase</keyword>